<organism evidence="1">
    <name type="scientific">Picea glauca</name>
    <name type="common">White spruce</name>
    <name type="synonym">Pinus glauca</name>
    <dbReference type="NCBI Taxonomy" id="3330"/>
    <lineage>
        <taxon>Eukaryota</taxon>
        <taxon>Viridiplantae</taxon>
        <taxon>Streptophyta</taxon>
        <taxon>Embryophyta</taxon>
        <taxon>Tracheophyta</taxon>
        <taxon>Spermatophyta</taxon>
        <taxon>Pinopsida</taxon>
        <taxon>Pinidae</taxon>
        <taxon>Conifers I</taxon>
        <taxon>Pinales</taxon>
        <taxon>Pinaceae</taxon>
        <taxon>Picea</taxon>
    </lineage>
</organism>
<name>A0A101LY23_PICGL</name>
<reference evidence="1" key="1">
    <citation type="journal article" date="2015" name="Genome Biol. Evol.">
        <title>Organellar Genomes of White Spruce (Picea glauca): Assembly and Annotation.</title>
        <authorList>
            <person name="Jackman S.D."/>
            <person name="Warren R.L."/>
            <person name="Gibb E.A."/>
            <person name="Vandervalk B.P."/>
            <person name="Mohamadi H."/>
            <person name="Chu J."/>
            <person name="Raymond A."/>
            <person name="Pleasance S."/>
            <person name="Coope R."/>
            <person name="Wildung M.R."/>
            <person name="Ritland C.E."/>
            <person name="Bousquet J."/>
            <person name="Jones S.J."/>
            <person name="Bohlmann J."/>
            <person name="Birol I."/>
        </authorList>
    </citation>
    <scope>NUCLEOTIDE SEQUENCE [LARGE SCALE GENOMIC DNA]</scope>
    <source>
        <tissue evidence="1">Flushing bud</tissue>
    </source>
</reference>
<accession>A0A101LY23</accession>
<protein>
    <submittedName>
        <fullName evidence="1">Uncharacterized protein</fullName>
    </submittedName>
</protein>
<keyword evidence="1" id="KW-0496">Mitochondrion</keyword>
<evidence type="ECO:0000313" key="1">
    <source>
        <dbReference type="EMBL" id="KUM47479.1"/>
    </source>
</evidence>
<sequence>MRTSTPRRDVLTYNQPQYQALTEGTLLLRYNSYMYLRSQRSQ</sequence>
<comment type="caution">
    <text evidence="1">The sequence shown here is derived from an EMBL/GenBank/DDBJ whole genome shotgun (WGS) entry which is preliminary data.</text>
</comment>
<dbReference type="EMBL" id="LKAM01000007">
    <property type="protein sequence ID" value="KUM47479.1"/>
    <property type="molecule type" value="Genomic_DNA"/>
</dbReference>
<gene>
    <name evidence="1" type="ORF">ABT39_MTgene5665</name>
</gene>
<proteinExistence type="predicted"/>
<dbReference type="AlphaFoldDB" id="A0A101LY23"/>
<geneLocation type="mitochondrion" evidence="1"/>